<feature type="transmembrane region" description="Helical" evidence="6">
    <location>
        <begin position="332"/>
        <end position="354"/>
    </location>
</feature>
<dbReference type="Pfam" id="PF07690">
    <property type="entry name" value="MFS_1"/>
    <property type="match status" value="1"/>
</dbReference>
<evidence type="ECO:0000256" key="4">
    <source>
        <dbReference type="ARBA" id="ARBA00023136"/>
    </source>
</evidence>
<dbReference type="InterPro" id="IPR036259">
    <property type="entry name" value="MFS_trans_sf"/>
</dbReference>
<feature type="region of interest" description="Disordered" evidence="5">
    <location>
        <begin position="396"/>
        <end position="517"/>
    </location>
</feature>
<evidence type="ECO:0000259" key="7">
    <source>
        <dbReference type="PROSITE" id="PS50850"/>
    </source>
</evidence>
<feature type="transmembrane region" description="Helical" evidence="6">
    <location>
        <begin position="166"/>
        <end position="189"/>
    </location>
</feature>
<dbReference type="PROSITE" id="PS50850">
    <property type="entry name" value="MFS"/>
    <property type="match status" value="1"/>
</dbReference>
<feature type="transmembrane region" description="Helical" evidence="6">
    <location>
        <begin position="276"/>
        <end position="293"/>
    </location>
</feature>
<feature type="transmembrane region" description="Helical" evidence="6">
    <location>
        <begin position="245"/>
        <end position="264"/>
    </location>
</feature>
<feature type="domain" description="Major facilitator superfamily (MFS) profile" evidence="7">
    <location>
        <begin position="14"/>
        <end position="386"/>
    </location>
</feature>
<name>A0A918Y1H9_9ACTN</name>
<dbReference type="PANTHER" id="PTHR43129">
    <property type="entry name" value="FOSMIDOMYCIN RESISTANCE PROTEIN"/>
    <property type="match status" value="1"/>
</dbReference>
<dbReference type="GO" id="GO:0022857">
    <property type="term" value="F:transmembrane transporter activity"/>
    <property type="evidence" value="ECO:0007669"/>
    <property type="project" value="InterPro"/>
</dbReference>
<dbReference type="AlphaFoldDB" id="A0A918Y1H9"/>
<dbReference type="CDD" id="cd17478">
    <property type="entry name" value="MFS_FsR"/>
    <property type="match status" value="1"/>
</dbReference>
<feature type="transmembrane region" description="Helical" evidence="6">
    <location>
        <begin position="139"/>
        <end position="160"/>
    </location>
</feature>
<evidence type="ECO:0000256" key="6">
    <source>
        <dbReference type="SAM" id="Phobius"/>
    </source>
</evidence>
<feature type="compositionally biased region" description="Low complexity" evidence="5">
    <location>
        <begin position="402"/>
        <end position="416"/>
    </location>
</feature>
<feature type="compositionally biased region" description="Basic residues" evidence="5">
    <location>
        <begin position="452"/>
        <end position="475"/>
    </location>
</feature>
<evidence type="ECO:0000256" key="5">
    <source>
        <dbReference type="SAM" id="MobiDB-lite"/>
    </source>
</evidence>
<evidence type="ECO:0000256" key="1">
    <source>
        <dbReference type="ARBA" id="ARBA00004651"/>
    </source>
</evidence>
<dbReference type="SUPFAM" id="SSF103473">
    <property type="entry name" value="MFS general substrate transporter"/>
    <property type="match status" value="1"/>
</dbReference>
<dbReference type="GO" id="GO:0005886">
    <property type="term" value="C:plasma membrane"/>
    <property type="evidence" value="ECO:0007669"/>
    <property type="project" value="UniProtKB-SubCell"/>
</dbReference>
<keyword evidence="2 6" id="KW-0812">Transmembrane</keyword>
<dbReference type="PANTHER" id="PTHR43129:SF1">
    <property type="entry name" value="FOSMIDOMYCIN RESISTANCE PROTEIN"/>
    <property type="match status" value="1"/>
</dbReference>
<evidence type="ECO:0000256" key="3">
    <source>
        <dbReference type="ARBA" id="ARBA00022989"/>
    </source>
</evidence>
<keyword evidence="3 6" id="KW-1133">Transmembrane helix</keyword>
<dbReference type="InterPro" id="IPR011701">
    <property type="entry name" value="MFS"/>
</dbReference>
<feature type="transmembrane region" description="Helical" evidence="6">
    <location>
        <begin position="15"/>
        <end position="39"/>
    </location>
</feature>
<evidence type="ECO:0000313" key="8">
    <source>
        <dbReference type="EMBL" id="GHD87879.1"/>
    </source>
</evidence>
<comment type="caution">
    <text evidence="8">The sequence shown here is derived from an EMBL/GenBank/DDBJ whole genome shotgun (WGS) entry which is preliminary data.</text>
</comment>
<keyword evidence="9" id="KW-1185">Reference proteome</keyword>
<keyword evidence="4 6" id="KW-0472">Membrane</keyword>
<feature type="transmembrane region" description="Helical" evidence="6">
    <location>
        <begin position="100"/>
        <end position="118"/>
    </location>
</feature>
<dbReference type="EMBL" id="BMVF01000005">
    <property type="protein sequence ID" value="GHD87879.1"/>
    <property type="molecule type" value="Genomic_DNA"/>
</dbReference>
<sequence length="517" mass="53588">MATDDHGAMSRNKSIVLLSAGHACVDVYQGAVAALVPFFAAERAYTYAAASGIVLAASLLSSVAQPFFGALTDRRPIPWLLPVSTVLGGLGVALSGVSGSYPLTLAFVALSGIGVAAYHPESARVARVASKGSHSSMGWFSLGGNIGFSAAPLLVTAVIATGGLRFSPLLILPALIGSVLTLPVLRALGEAPSAEGGKEAAKGQNDWASFVRLSLAVVCRSIVFVGMSTFVAFHAREQTGGGTAAGTAALFVLYLGGAVGTVVGSKLAHRWDRVTVVSMSYLITVAAVAGVVFVPGPAIYLFVALTSIGLYVPFSLQVTLAQDYLPTRVGTASGITLGLMVSVGGVTSPLIGSIADATSLRTALTPLIAMPALSWLLFRTLPEPAVPSRCWATVTRPRRRPGAAPRSPAASDRPAPLTESPEGPVTEGRRSATSSEPAHGVPSSRTGAAGRAQRHLPRQQPRLPHRHRRTRRLLGRRPVGETDPAAGLCDGRDRPAERSGVARVGRRRRAHGPRPSP</sequence>
<feature type="transmembrane region" description="Helical" evidence="6">
    <location>
        <begin position="45"/>
        <end position="64"/>
    </location>
</feature>
<gene>
    <name evidence="8" type="ORF">GCM10010508_21670</name>
</gene>
<evidence type="ECO:0000313" key="9">
    <source>
        <dbReference type="Proteomes" id="UP000608955"/>
    </source>
</evidence>
<organism evidence="8 9">
    <name type="scientific">Streptomyces naganishii JCM 4654</name>
    <dbReference type="NCBI Taxonomy" id="1306179"/>
    <lineage>
        <taxon>Bacteria</taxon>
        <taxon>Bacillati</taxon>
        <taxon>Actinomycetota</taxon>
        <taxon>Actinomycetes</taxon>
        <taxon>Kitasatosporales</taxon>
        <taxon>Streptomycetaceae</taxon>
        <taxon>Streptomyces</taxon>
    </lineage>
</organism>
<comment type="subcellular location">
    <subcellularLocation>
        <location evidence="1">Cell membrane</location>
        <topology evidence="1">Multi-pass membrane protein</topology>
    </subcellularLocation>
</comment>
<dbReference type="InterPro" id="IPR020846">
    <property type="entry name" value="MFS_dom"/>
</dbReference>
<dbReference type="Gene3D" id="1.20.1250.20">
    <property type="entry name" value="MFS general substrate transporter like domains"/>
    <property type="match status" value="1"/>
</dbReference>
<evidence type="ECO:0000256" key="2">
    <source>
        <dbReference type="ARBA" id="ARBA00022692"/>
    </source>
</evidence>
<protein>
    <recommendedName>
        <fullName evidence="7">Major facilitator superfamily (MFS) profile domain-containing protein</fullName>
    </recommendedName>
</protein>
<accession>A0A918Y1H9</accession>
<feature type="transmembrane region" description="Helical" evidence="6">
    <location>
        <begin position="299"/>
        <end position="320"/>
    </location>
</feature>
<dbReference type="Proteomes" id="UP000608955">
    <property type="component" value="Unassembled WGS sequence"/>
</dbReference>
<feature type="transmembrane region" description="Helical" evidence="6">
    <location>
        <begin position="210"/>
        <end position="233"/>
    </location>
</feature>
<feature type="compositionally biased region" description="Basic residues" evidence="5">
    <location>
        <begin position="504"/>
        <end position="517"/>
    </location>
</feature>
<proteinExistence type="predicted"/>
<reference evidence="8" key="1">
    <citation type="journal article" date="2014" name="Int. J. Syst. Evol. Microbiol.">
        <title>Complete genome sequence of Corynebacterium casei LMG S-19264T (=DSM 44701T), isolated from a smear-ripened cheese.</title>
        <authorList>
            <consortium name="US DOE Joint Genome Institute (JGI-PGF)"/>
            <person name="Walter F."/>
            <person name="Albersmeier A."/>
            <person name="Kalinowski J."/>
            <person name="Ruckert C."/>
        </authorList>
    </citation>
    <scope>NUCLEOTIDE SEQUENCE</scope>
    <source>
        <strain evidence="8">JCM 4654</strain>
    </source>
</reference>
<reference evidence="8" key="2">
    <citation type="submission" date="2020-09" db="EMBL/GenBank/DDBJ databases">
        <authorList>
            <person name="Sun Q."/>
            <person name="Ohkuma M."/>
        </authorList>
    </citation>
    <scope>NUCLEOTIDE SEQUENCE</scope>
    <source>
        <strain evidence="8">JCM 4654</strain>
    </source>
</reference>